<dbReference type="PANTHER" id="PTHR20857:SF23">
    <property type="entry name" value="THIAMINE BIOSYNTHETIC BIFUNCTIONAL ENZYME"/>
    <property type="match status" value="1"/>
</dbReference>
<dbReference type="GO" id="GO:0009228">
    <property type="term" value="P:thiamine biosynthetic process"/>
    <property type="evidence" value="ECO:0007669"/>
    <property type="project" value="UniProtKB-KW"/>
</dbReference>
<feature type="binding site" evidence="9">
    <location>
        <begin position="134"/>
        <end position="136"/>
    </location>
    <ligand>
        <name>2-[(2R,5Z)-2-carboxy-4-methylthiazol-5(2H)-ylidene]ethyl phosphate</name>
        <dbReference type="ChEBI" id="CHEBI:62899"/>
    </ligand>
</feature>
<dbReference type="GeneID" id="66580242"/>
<feature type="binding site" evidence="9">
    <location>
        <begin position="184"/>
        <end position="185"/>
    </location>
    <ligand>
        <name>2-[(2R,5Z)-2-carboxy-4-methylthiazol-5(2H)-ylidene]ethyl phosphate</name>
        <dbReference type="ChEBI" id="CHEBI:62899"/>
    </ligand>
</feature>
<dbReference type="InterPro" id="IPR036206">
    <property type="entry name" value="ThiamineP_synth_sf"/>
</dbReference>
<evidence type="ECO:0000256" key="4">
    <source>
        <dbReference type="ARBA" id="ARBA00022842"/>
    </source>
</evidence>
<dbReference type="GO" id="GO:0005737">
    <property type="term" value="C:cytoplasm"/>
    <property type="evidence" value="ECO:0007669"/>
    <property type="project" value="TreeGrafter"/>
</dbReference>
<feature type="binding site" evidence="9">
    <location>
        <position position="89"/>
    </location>
    <ligand>
        <name>Mg(2+)</name>
        <dbReference type="ChEBI" id="CHEBI:18420"/>
    </ligand>
</feature>
<comment type="catalytic activity">
    <reaction evidence="6 9 10">
        <text>4-methyl-5-(2-phosphooxyethyl)-thiazole + 4-amino-2-methyl-5-(diphosphooxymethyl)pyrimidine + H(+) = thiamine phosphate + diphosphate</text>
        <dbReference type="Rhea" id="RHEA:22328"/>
        <dbReference type="ChEBI" id="CHEBI:15378"/>
        <dbReference type="ChEBI" id="CHEBI:33019"/>
        <dbReference type="ChEBI" id="CHEBI:37575"/>
        <dbReference type="ChEBI" id="CHEBI:57841"/>
        <dbReference type="ChEBI" id="CHEBI:58296"/>
        <dbReference type="EC" id="2.5.1.3"/>
    </reaction>
</comment>
<feature type="binding site" evidence="9">
    <location>
        <position position="164"/>
    </location>
    <ligand>
        <name>2-[(2R,5Z)-2-carboxy-4-methylthiazol-5(2H)-ylidene]ethyl phosphate</name>
        <dbReference type="ChEBI" id="CHEBI:62899"/>
    </ligand>
</feature>
<dbReference type="GO" id="GO:0004789">
    <property type="term" value="F:thiamine-phosphate diphosphorylase activity"/>
    <property type="evidence" value="ECO:0007669"/>
    <property type="project" value="UniProtKB-UniRule"/>
</dbReference>
<keyword evidence="4 9" id="KW-0460">Magnesium</keyword>
<evidence type="ECO:0000256" key="7">
    <source>
        <dbReference type="ARBA" id="ARBA00047851"/>
    </source>
</evidence>
<dbReference type="AlphaFoldDB" id="A0A395W4N8"/>
<comment type="caution">
    <text evidence="13">The sequence shown here is derived from an EMBL/GenBank/DDBJ whole genome shotgun (WGS) entry which is preliminary data.</text>
</comment>
<dbReference type="HAMAP" id="MF_00097">
    <property type="entry name" value="TMP_synthase"/>
    <property type="match status" value="1"/>
</dbReference>
<comment type="cofactor">
    <cofactor evidence="9">
        <name>Mg(2+)</name>
        <dbReference type="ChEBI" id="CHEBI:18420"/>
    </cofactor>
    <text evidence="9">Binds 1 Mg(2+) ion per subunit.</text>
</comment>
<dbReference type="InterPro" id="IPR034291">
    <property type="entry name" value="TMP_synthase"/>
</dbReference>
<dbReference type="CDD" id="cd00564">
    <property type="entry name" value="TMP_TenI"/>
    <property type="match status" value="1"/>
</dbReference>
<reference evidence="13 14" key="1">
    <citation type="submission" date="2018-08" db="EMBL/GenBank/DDBJ databases">
        <title>A genome reference for cultivated species of the human gut microbiota.</title>
        <authorList>
            <person name="Zou Y."/>
            <person name="Xue W."/>
            <person name="Luo G."/>
        </authorList>
    </citation>
    <scope>NUCLEOTIDE SEQUENCE [LARGE SCALE GENOMIC DNA]</scope>
    <source>
        <strain evidence="13 14">AF15-20</strain>
    </source>
</reference>
<dbReference type="NCBIfam" id="TIGR00693">
    <property type="entry name" value="thiE"/>
    <property type="match status" value="1"/>
</dbReference>
<evidence type="ECO:0000256" key="1">
    <source>
        <dbReference type="ARBA" id="ARBA00005165"/>
    </source>
</evidence>
<gene>
    <name evidence="9 13" type="primary">thiE</name>
    <name evidence="13" type="ORF">DWW32_10150</name>
</gene>
<evidence type="ECO:0000256" key="2">
    <source>
        <dbReference type="ARBA" id="ARBA00022679"/>
    </source>
</evidence>
<dbReference type="EC" id="2.5.1.3" evidence="9"/>
<evidence type="ECO:0000313" key="14">
    <source>
        <dbReference type="Proteomes" id="UP000265489"/>
    </source>
</evidence>
<dbReference type="Proteomes" id="UP000265489">
    <property type="component" value="Unassembled WGS sequence"/>
</dbReference>
<comment type="similarity">
    <text evidence="9 10">Belongs to the thiamine-phosphate synthase family.</text>
</comment>
<feature type="domain" description="Thiamine phosphate synthase/TenI" evidence="12">
    <location>
        <begin position="8"/>
        <end position="187"/>
    </location>
</feature>
<evidence type="ECO:0000256" key="11">
    <source>
        <dbReference type="RuleBase" id="RU004253"/>
    </source>
</evidence>
<dbReference type="RefSeq" id="WP_118325678.1">
    <property type="nucleotide sequence ID" value="NZ_DAWEIE010000038.1"/>
</dbReference>
<proteinExistence type="inferred from homology"/>
<dbReference type="Pfam" id="PF02581">
    <property type="entry name" value="TMP-TENI"/>
    <property type="match status" value="1"/>
</dbReference>
<dbReference type="GO" id="GO:0009229">
    <property type="term" value="P:thiamine diphosphate biosynthetic process"/>
    <property type="evidence" value="ECO:0007669"/>
    <property type="project" value="UniProtKB-UniRule"/>
</dbReference>
<comment type="pathway">
    <text evidence="1 9 11">Cofactor biosynthesis; thiamine diphosphate biosynthesis; thiamine phosphate from 4-amino-2-methyl-5-diphosphomethylpyrimidine and 4-methyl-5-(2-phosphoethyl)-thiazole: step 1/1.</text>
</comment>
<evidence type="ECO:0000256" key="9">
    <source>
        <dbReference type="HAMAP-Rule" id="MF_00097"/>
    </source>
</evidence>
<dbReference type="InterPro" id="IPR013785">
    <property type="entry name" value="Aldolase_TIM"/>
</dbReference>
<organism evidence="13 14">
    <name type="scientific">Holdemanella biformis</name>
    <dbReference type="NCBI Taxonomy" id="1735"/>
    <lineage>
        <taxon>Bacteria</taxon>
        <taxon>Bacillati</taxon>
        <taxon>Bacillota</taxon>
        <taxon>Erysipelotrichia</taxon>
        <taxon>Erysipelotrichales</taxon>
        <taxon>Erysipelotrichaceae</taxon>
        <taxon>Holdemanella</taxon>
    </lineage>
</organism>
<feature type="binding site" evidence="9">
    <location>
        <position position="70"/>
    </location>
    <ligand>
        <name>4-amino-2-methyl-5-(diphosphooxymethyl)pyrimidine</name>
        <dbReference type="ChEBI" id="CHEBI:57841"/>
    </ligand>
</feature>
<evidence type="ECO:0000256" key="5">
    <source>
        <dbReference type="ARBA" id="ARBA00022977"/>
    </source>
</evidence>
<feature type="binding site" evidence="9">
    <location>
        <position position="108"/>
    </location>
    <ligand>
        <name>4-amino-2-methyl-5-(diphosphooxymethyl)pyrimidine</name>
        <dbReference type="ChEBI" id="CHEBI:57841"/>
    </ligand>
</feature>
<name>A0A395W4N8_9FIRM</name>
<dbReference type="UniPathway" id="UPA00060">
    <property type="reaction ID" value="UER00141"/>
</dbReference>
<dbReference type="GO" id="GO:0000287">
    <property type="term" value="F:magnesium ion binding"/>
    <property type="evidence" value="ECO:0007669"/>
    <property type="project" value="UniProtKB-UniRule"/>
</dbReference>
<comment type="catalytic activity">
    <reaction evidence="8 9 10">
        <text>2-[(2R,5Z)-2-carboxy-4-methylthiazol-5(2H)-ylidene]ethyl phosphate + 4-amino-2-methyl-5-(diphosphooxymethyl)pyrimidine + 2 H(+) = thiamine phosphate + CO2 + diphosphate</text>
        <dbReference type="Rhea" id="RHEA:47844"/>
        <dbReference type="ChEBI" id="CHEBI:15378"/>
        <dbReference type="ChEBI" id="CHEBI:16526"/>
        <dbReference type="ChEBI" id="CHEBI:33019"/>
        <dbReference type="ChEBI" id="CHEBI:37575"/>
        <dbReference type="ChEBI" id="CHEBI:57841"/>
        <dbReference type="ChEBI" id="CHEBI:62899"/>
        <dbReference type="EC" id="2.5.1.3"/>
    </reaction>
</comment>
<keyword evidence="3 9" id="KW-0479">Metal-binding</keyword>
<dbReference type="FunFam" id="3.20.20.70:FF:000096">
    <property type="entry name" value="Thiamine-phosphate synthase"/>
    <property type="match status" value="1"/>
</dbReference>
<feature type="binding site" evidence="9">
    <location>
        <position position="71"/>
    </location>
    <ligand>
        <name>Mg(2+)</name>
        <dbReference type="ChEBI" id="CHEBI:18420"/>
    </ligand>
</feature>
<evidence type="ECO:0000313" key="13">
    <source>
        <dbReference type="EMBL" id="RGU89755.1"/>
    </source>
</evidence>
<dbReference type="PANTHER" id="PTHR20857">
    <property type="entry name" value="THIAMINE-PHOSPHATE PYROPHOSPHORYLASE"/>
    <property type="match status" value="1"/>
</dbReference>
<dbReference type="InterPro" id="IPR022998">
    <property type="entry name" value="ThiamineP_synth_TenI"/>
</dbReference>
<protein>
    <recommendedName>
        <fullName evidence="9">Thiamine-phosphate synthase</fullName>
        <shortName evidence="9">TP synthase</shortName>
        <shortName evidence="9">TPS</shortName>
        <ecNumber evidence="9">2.5.1.3</ecNumber>
    </recommendedName>
    <alternativeName>
        <fullName evidence="9">Thiamine-phosphate pyrophosphorylase</fullName>
        <shortName evidence="9">TMP pyrophosphorylase</shortName>
        <shortName evidence="9">TMP-PPase</shortName>
    </alternativeName>
</protein>
<evidence type="ECO:0000259" key="12">
    <source>
        <dbReference type="Pfam" id="PF02581"/>
    </source>
</evidence>
<evidence type="ECO:0000256" key="3">
    <source>
        <dbReference type="ARBA" id="ARBA00022723"/>
    </source>
</evidence>
<dbReference type="Gene3D" id="3.20.20.70">
    <property type="entry name" value="Aldolase class I"/>
    <property type="match status" value="1"/>
</dbReference>
<evidence type="ECO:0000256" key="6">
    <source>
        <dbReference type="ARBA" id="ARBA00047334"/>
    </source>
</evidence>
<dbReference type="EMBL" id="QRYQ01000023">
    <property type="protein sequence ID" value="RGU89755.1"/>
    <property type="molecule type" value="Genomic_DNA"/>
</dbReference>
<dbReference type="SUPFAM" id="SSF51391">
    <property type="entry name" value="Thiamin phosphate synthase"/>
    <property type="match status" value="1"/>
</dbReference>
<feature type="binding site" evidence="9">
    <location>
        <position position="137"/>
    </location>
    <ligand>
        <name>4-amino-2-methyl-5-(diphosphooxymethyl)pyrimidine</name>
        <dbReference type="ChEBI" id="CHEBI:57841"/>
    </ligand>
</feature>
<evidence type="ECO:0000256" key="10">
    <source>
        <dbReference type="RuleBase" id="RU003826"/>
    </source>
</evidence>
<evidence type="ECO:0000256" key="8">
    <source>
        <dbReference type="ARBA" id="ARBA00047883"/>
    </source>
</evidence>
<feature type="binding site" evidence="9">
    <location>
        <begin position="38"/>
        <end position="42"/>
    </location>
    <ligand>
        <name>4-amino-2-methyl-5-(diphosphooxymethyl)pyrimidine</name>
        <dbReference type="ChEBI" id="CHEBI:57841"/>
    </ligand>
</feature>
<sequence length="209" mass="22578">MKKVDYTLYFITNSDGYDEETFLRKVEGACLGGATIIQLREKNKSTLEYYELALKVKNITDAYNIPLIIDDRIDIAMAVGCGVHLGNEDMPISQARKIMGENCIIGATAKTVEVAKKAEADGADYLGCGAIYPTKTHVKTKITSVETLNDICAAVNIPVCAIGGLNKDNLSVLEKSPIQGVCVVSAIMDAEDTKKAAEELKKSIQKIVA</sequence>
<comment type="function">
    <text evidence="9">Condenses 4-methyl-5-(beta-hydroxyethyl)thiazole monophosphate (THZ-P) and 2-methyl-4-amino-5-hydroxymethyl pyrimidine pyrophosphate (HMP-PP) to form thiamine monophosphate (TMP).</text>
</comment>
<comment type="catalytic activity">
    <reaction evidence="7 9 10">
        <text>2-(2-carboxy-4-methylthiazol-5-yl)ethyl phosphate + 4-amino-2-methyl-5-(diphosphooxymethyl)pyrimidine + 2 H(+) = thiamine phosphate + CO2 + diphosphate</text>
        <dbReference type="Rhea" id="RHEA:47848"/>
        <dbReference type="ChEBI" id="CHEBI:15378"/>
        <dbReference type="ChEBI" id="CHEBI:16526"/>
        <dbReference type="ChEBI" id="CHEBI:33019"/>
        <dbReference type="ChEBI" id="CHEBI:37575"/>
        <dbReference type="ChEBI" id="CHEBI:57841"/>
        <dbReference type="ChEBI" id="CHEBI:62890"/>
        <dbReference type="EC" id="2.5.1.3"/>
    </reaction>
</comment>
<keyword evidence="2 9" id="KW-0808">Transferase</keyword>
<accession>A0A395W4N8</accession>
<keyword evidence="5 9" id="KW-0784">Thiamine biosynthesis</keyword>